<feature type="region of interest" description="Disordered" evidence="1">
    <location>
        <begin position="147"/>
        <end position="168"/>
    </location>
</feature>
<organism evidence="2 3">
    <name type="scientific">Caerostris extrusa</name>
    <name type="common">Bark spider</name>
    <name type="synonym">Caerostris bankana</name>
    <dbReference type="NCBI Taxonomy" id="172846"/>
    <lineage>
        <taxon>Eukaryota</taxon>
        <taxon>Metazoa</taxon>
        <taxon>Ecdysozoa</taxon>
        <taxon>Arthropoda</taxon>
        <taxon>Chelicerata</taxon>
        <taxon>Arachnida</taxon>
        <taxon>Araneae</taxon>
        <taxon>Araneomorphae</taxon>
        <taxon>Entelegynae</taxon>
        <taxon>Araneoidea</taxon>
        <taxon>Araneidae</taxon>
        <taxon>Caerostris</taxon>
    </lineage>
</organism>
<name>A0AAV4VDF2_CAEEX</name>
<keyword evidence="3" id="KW-1185">Reference proteome</keyword>
<evidence type="ECO:0000256" key="1">
    <source>
        <dbReference type="SAM" id="MobiDB-lite"/>
    </source>
</evidence>
<evidence type="ECO:0000313" key="2">
    <source>
        <dbReference type="EMBL" id="GIY68332.1"/>
    </source>
</evidence>
<accession>A0AAV4VDF2</accession>
<protein>
    <submittedName>
        <fullName evidence="2">Uncharacterized protein</fullName>
    </submittedName>
</protein>
<dbReference type="Proteomes" id="UP001054945">
    <property type="component" value="Unassembled WGS sequence"/>
</dbReference>
<comment type="caution">
    <text evidence="2">The sequence shown here is derived from an EMBL/GenBank/DDBJ whole genome shotgun (WGS) entry which is preliminary data.</text>
</comment>
<reference evidence="2 3" key="1">
    <citation type="submission" date="2021-06" db="EMBL/GenBank/DDBJ databases">
        <title>Caerostris extrusa draft genome.</title>
        <authorList>
            <person name="Kono N."/>
            <person name="Arakawa K."/>
        </authorList>
    </citation>
    <scope>NUCLEOTIDE SEQUENCE [LARGE SCALE GENOMIC DNA]</scope>
</reference>
<feature type="compositionally biased region" description="Basic and acidic residues" evidence="1">
    <location>
        <begin position="159"/>
        <end position="168"/>
    </location>
</feature>
<proteinExistence type="predicted"/>
<dbReference type="EMBL" id="BPLR01014366">
    <property type="protein sequence ID" value="GIY68332.1"/>
    <property type="molecule type" value="Genomic_DNA"/>
</dbReference>
<dbReference type="AlphaFoldDB" id="A0AAV4VDF2"/>
<gene>
    <name evidence="2" type="ORF">CEXT_722991</name>
</gene>
<sequence>MIWLECHDFWKNPSVNQVIDLLSFAMPCHAGIRIFAGPCSAALQRIRRSILVLRAGLLEIVTTAALQTVHMDVGLFPPKLIKRHDDRGLNRTFIHLLSIKTGFQEIKTPQVSHSNGCYSFPQLQKEKVLKFPTKRFPIKERTKDFPSIRPVGGGAGSGFRREGFHRGC</sequence>
<evidence type="ECO:0000313" key="3">
    <source>
        <dbReference type="Proteomes" id="UP001054945"/>
    </source>
</evidence>